<dbReference type="Proteomes" id="UP000094795">
    <property type="component" value="Unassembled WGS sequence"/>
</dbReference>
<reference evidence="3 4" key="1">
    <citation type="submission" date="2015-12" db="EMBL/GenBank/DDBJ databases">
        <authorList>
            <person name="Shamseldin A."/>
            <person name="Moawad H."/>
            <person name="Abd El-Rahim W.M."/>
            <person name="Sadowsky M.J."/>
        </authorList>
    </citation>
    <scope>NUCLEOTIDE SEQUENCE [LARGE SCALE GENOMIC DNA]</scope>
    <source>
        <strain evidence="3 4">JC234</strain>
    </source>
</reference>
<gene>
    <name evidence="3" type="ORF">AWJ14_00385</name>
</gene>
<evidence type="ECO:0000256" key="2">
    <source>
        <dbReference type="SAM" id="Phobius"/>
    </source>
</evidence>
<dbReference type="STRING" id="1480615.AWJ14_00385"/>
<keyword evidence="2" id="KW-0472">Membrane</keyword>
<sequence length="81" mass="8649">MESFMHDIRSFSTAQRQKNQERGYEPPDMAEASAALWVALAAIILIIAGLSLFAHNGLNNGGAPFVITPSPQAGDHLSAVQ</sequence>
<evidence type="ECO:0000256" key="1">
    <source>
        <dbReference type="SAM" id="MobiDB-lite"/>
    </source>
</evidence>
<feature type="transmembrane region" description="Helical" evidence="2">
    <location>
        <begin position="34"/>
        <end position="54"/>
    </location>
</feature>
<feature type="region of interest" description="Disordered" evidence="1">
    <location>
        <begin position="1"/>
        <end position="26"/>
    </location>
</feature>
<evidence type="ECO:0000313" key="3">
    <source>
        <dbReference type="EMBL" id="OCW58720.1"/>
    </source>
</evidence>
<dbReference type="EMBL" id="LQZT01000004">
    <property type="protein sequence ID" value="OCW58720.1"/>
    <property type="molecule type" value="Genomic_DNA"/>
</dbReference>
<name>A0A1C1YZ83_9HYPH</name>
<comment type="caution">
    <text evidence="3">The sequence shown here is derived from an EMBL/GenBank/DDBJ whole genome shotgun (WGS) entry which is preliminary data.</text>
</comment>
<dbReference type="AlphaFoldDB" id="A0A1C1YZ83"/>
<accession>A0A1C1YZ83</accession>
<organism evidence="3 4">
    <name type="scientific">Hoeflea olei</name>
    <dbReference type="NCBI Taxonomy" id="1480615"/>
    <lineage>
        <taxon>Bacteria</taxon>
        <taxon>Pseudomonadati</taxon>
        <taxon>Pseudomonadota</taxon>
        <taxon>Alphaproteobacteria</taxon>
        <taxon>Hyphomicrobiales</taxon>
        <taxon>Rhizobiaceae</taxon>
        <taxon>Hoeflea</taxon>
    </lineage>
</organism>
<keyword evidence="2" id="KW-0812">Transmembrane</keyword>
<protein>
    <submittedName>
        <fullName evidence="3">Uncharacterized protein</fullName>
    </submittedName>
</protein>
<keyword evidence="2" id="KW-1133">Transmembrane helix</keyword>
<evidence type="ECO:0000313" key="4">
    <source>
        <dbReference type="Proteomes" id="UP000094795"/>
    </source>
</evidence>
<keyword evidence="4" id="KW-1185">Reference proteome</keyword>
<proteinExistence type="predicted"/>